<sequence>MQTAFTSNALLPVLDRSLPQTSAIPPPPQPPLAEYHYGVLNGPALMAAAAATATRASTAGIHVASSPWLAATQIAAGNSSPPSTSADLDDAIMETVEDDLFESGAGISSVSGRISRLSASNASASSNARRLSSLPVIPSLPCAPASALPPLHADSDRLPDRPRSYNTGHVAPAAAAAGAAPNQHVCGAGGNCRCGPGCCCCHCNAGCGGSGTGGGGHAGPGGRGGAVQQGTLARGGVVLSIEPLTLLPPTQLQPQQLQPQQPSQQQQQAKESGLGGGGGSGCCQTSTSHVQVPISVRQQHQHHMQQAQLYPGFGSNPYQPTHQDSGIQHHPACCLSGSGTYTRAMTTATTTSNGCCSASASVVHPALAHMIAAGDVGDSCRGCIAKKATQPVAAAAVTPAEAAAASTAAGAEDPPLLGAPQALMGWDLMGGPIGPVPVPISVQGQSSSARTGEGSQVLHPSSFAGSIAAAAARSSKSGNNNGSSVNGLTSGGSQPRLAATHGSATFSVAANNSHVNFQQQQQQLLQTEPWVTGAYEEDGGLVGLVSENGYREFRSGGGGAGKGRLGSFLAQTNVYDAMPDACSSTCSNRGPGDRACTTTTTAVAVSVAAAASAAAATGACDEGDVAAAVRALLRLDSGVSPFLLPQAGQQQLDVLGVQSLGHQLSSQLSQRVQQSQQRQKLAALPLPGCGSAPVGAAAAQPLNATVATSAAAAAATAPASSSAAVVDCDVAAGAFAPELPPPGPLPTLPLPASVLESLQPSGIAAVDRYLQQLLMDPSAERHVFLCKRPLSVTACTAIASCLRACPGVKSITLSYCSITCEGLASLCDGLRTCRDLLVLDLSYNLIANMGAAALAASLADMPSLASLSLVGNTELADAGAAALAAAARGSSCLRRIGLRGTSVTPPGLRELSAALGGNTRRTSAARRNSVVAAGGPPLGVGGAAERPVTWDGMTGGGGGGGGFSTSASGAADGVFIAQLCTLLRTLVRPALAAELAVAAAVNEILAAAPSPLPPASSSTAAAAVGVNGGPVSNMLSYIAEGLSRRGYDVAVTHALGGGSGGACLRNLRHTFLSVTSPATPPLPSESAPASAAALTSLHCHSGSSASCRQSGSAYTGTALATALPYHPGVIIVDPELKEQFEVAMPTARYEALVSALPRVYVGAEERLPLVVEVLCDEMALSLRSKGMVIPPWRESAAMISKWQPKQSRSLVQGTSSTSVAAGPAVGSNSSVAAVHVEATTAAVSAATVTTSASSASTTTIRAACIGTVEAADAAAAAAAVGSVGSVAPRVSLSGGIAAAAMPVRWPFVRQVANCGGGGAGSGVDSRSLGSTSGGGSSSRPDSVPLVTSFGFRQFTTAADVASTSDTGFGSVNLVASLGMGTASSESAASIAIPSSTGGGVAGGGGGLSLRFVSATAGKV</sequence>
<dbReference type="Gene3D" id="3.80.10.10">
    <property type="entry name" value="Ribonuclease Inhibitor"/>
    <property type="match status" value="1"/>
</dbReference>
<comment type="subcellular location">
    <subcellularLocation>
        <location evidence="1">Cytoplasm</location>
        <location evidence="1">Cytoskeleton</location>
        <location evidence="1">Cilium axoneme</location>
    </subcellularLocation>
</comment>
<dbReference type="EMBL" id="BMAR01000010">
    <property type="protein sequence ID" value="GFR45670.1"/>
    <property type="molecule type" value="Genomic_DNA"/>
</dbReference>
<reference evidence="3 4" key="1">
    <citation type="journal article" date="2021" name="Sci. Rep.">
        <title>Genome sequencing of the multicellular alga Astrephomene provides insights into convergent evolution of germ-soma differentiation.</title>
        <authorList>
            <person name="Yamashita S."/>
            <person name="Yamamoto K."/>
            <person name="Matsuzaki R."/>
            <person name="Suzuki S."/>
            <person name="Yamaguchi H."/>
            <person name="Hirooka S."/>
            <person name="Minakuchi Y."/>
            <person name="Miyagishima S."/>
            <person name="Kawachi M."/>
            <person name="Toyoda A."/>
            <person name="Nozaki H."/>
        </authorList>
    </citation>
    <scope>NUCLEOTIDE SEQUENCE [LARGE SCALE GENOMIC DNA]</scope>
    <source>
        <strain evidence="3 4">NIES-4017</strain>
    </source>
</reference>
<dbReference type="InterPro" id="IPR006502">
    <property type="entry name" value="PDDEXK-like"/>
</dbReference>
<protein>
    <submittedName>
        <fullName evidence="3">Uncharacterized protein</fullName>
    </submittedName>
</protein>
<evidence type="ECO:0000313" key="3">
    <source>
        <dbReference type="EMBL" id="GFR45670.1"/>
    </source>
</evidence>
<comment type="caution">
    <text evidence="3">The sequence shown here is derived from an EMBL/GenBank/DDBJ whole genome shotgun (WGS) entry which is preliminary data.</text>
</comment>
<dbReference type="PANTHER" id="PTHR31579">
    <property type="entry name" value="OS03G0796600 PROTEIN"/>
    <property type="match status" value="1"/>
</dbReference>
<evidence type="ECO:0000313" key="4">
    <source>
        <dbReference type="Proteomes" id="UP001054857"/>
    </source>
</evidence>
<name>A0AAD3DPK2_9CHLO</name>
<feature type="compositionally biased region" description="Basic and acidic residues" evidence="2">
    <location>
        <begin position="153"/>
        <end position="163"/>
    </location>
</feature>
<dbReference type="Pfam" id="PF04720">
    <property type="entry name" value="PDDEXK_6"/>
    <property type="match status" value="1"/>
</dbReference>
<keyword evidence="4" id="KW-1185">Reference proteome</keyword>
<feature type="compositionally biased region" description="Low complexity" evidence="2">
    <location>
        <begin position="474"/>
        <end position="493"/>
    </location>
</feature>
<dbReference type="Proteomes" id="UP001054857">
    <property type="component" value="Unassembled WGS sequence"/>
</dbReference>
<dbReference type="PANTHER" id="PTHR31579:SF1">
    <property type="entry name" value="OS03G0796600 PROTEIN"/>
    <property type="match status" value="1"/>
</dbReference>
<organism evidence="3 4">
    <name type="scientific">Astrephomene gubernaculifera</name>
    <dbReference type="NCBI Taxonomy" id="47775"/>
    <lineage>
        <taxon>Eukaryota</taxon>
        <taxon>Viridiplantae</taxon>
        <taxon>Chlorophyta</taxon>
        <taxon>core chlorophytes</taxon>
        <taxon>Chlorophyceae</taxon>
        <taxon>CS clade</taxon>
        <taxon>Chlamydomonadales</taxon>
        <taxon>Astrephomenaceae</taxon>
        <taxon>Astrephomene</taxon>
    </lineage>
</organism>
<feature type="region of interest" description="Disordered" evidence="2">
    <location>
        <begin position="252"/>
        <end position="284"/>
    </location>
</feature>
<dbReference type="SUPFAM" id="SSF52047">
    <property type="entry name" value="RNI-like"/>
    <property type="match status" value="1"/>
</dbReference>
<proteinExistence type="predicted"/>
<evidence type="ECO:0000256" key="2">
    <source>
        <dbReference type="SAM" id="MobiDB-lite"/>
    </source>
</evidence>
<evidence type="ECO:0000256" key="1">
    <source>
        <dbReference type="ARBA" id="ARBA00004430"/>
    </source>
</evidence>
<feature type="compositionally biased region" description="Low complexity" evidence="2">
    <location>
        <begin position="252"/>
        <end position="268"/>
    </location>
</feature>
<dbReference type="InterPro" id="IPR032675">
    <property type="entry name" value="LRR_dom_sf"/>
</dbReference>
<dbReference type="SMART" id="SM00368">
    <property type="entry name" value="LRR_RI"/>
    <property type="match status" value="4"/>
</dbReference>
<feature type="region of interest" description="Disordered" evidence="2">
    <location>
        <begin position="148"/>
        <end position="167"/>
    </location>
</feature>
<feature type="region of interest" description="Disordered" evidence="2">
    <location>
        <begin position="1319"/>
        <end position="1341"/>
    </location>
</feature>
<feature type="region of interest" description="Disordered" evidence="2">
    <location>
        <begin position="474"/>
        <end position="498"/>
    </location>
</feature>
<accession>A0AAD3DPK2</accession>
<gene>
    <name evidence="3" type="ORF">Agub_g7084</name>
</gene>
<dbReference type="GO" id="GO:0005930">
    <property type="term" value="C:axoneme"/>
    <property type="evidence" value="ECO:0007669"/>
    <property type="project" value="UniProtKB-SubCell"/>
</dbReference>